<organism evidence="1 2">
    <name type="scientific">Prochlorococcus marinus (strain NATL1A)</name>
    <dbReference type="NCBI Taxonomy" id="167555"/>
    <lineage>
        <taxon>Bacteria</taxon>
        <taxon>Bacillati</taxon>
        <taxon>Cyanobacteriota</taxon>
        <taxon>Cyanophyceae</taxon>
        <taxon>Synechococcales</taxon>
        <taxon>Prochlorococcaceae</taxon>
        <taxon>Prochlorococcus</taxon>
    </lineage>
</organism>
<evidence type="ECO:0000313" key="2">
    <source>
        <dbReference type="Proteomes" id="UP000002592"/>
    </source>
</evidence>
<protein>
    <submittedName>
        <fullName evidence="1">Uncharacterized protein</fullName>
    </submittedName>
</protein>
<dbReference type="Proteomes" id="UP000002592">
    <property type="component" value="Chromosome"/>
</dbReference>
<sequence>MIRNLFFLILGAFSGLWFIWPHIITTKGWECTKDVIASSNEDLTDIESLVESLPNRIKLGLAVSPKTLLKRENLTRIEKLRIVGDACFR</sequence>
<dbReference type="RefSeq" id="WP_011823797.1">
    <property type="nucleotide sequence ID" value="NC_008819.1"/>
</dbReference>
<evidence type="ECO:0000313" key="1">
    <source>
        <dbReference type="EMBL" id="ABM75691.1"/>
    </source>
</evidence>
<reference evidence="2" key="1">
    <citation type="journal article" date="2007" name="PLoS Genet.">
        <title>Patterns and implications of gene gain and loss in the evolution of Prochlorococcus.</title>
        <authorList>
            <person name="Kettler G.C."/>
            <person name="Martiny A.C."/>
            <person name="Huang K."/>
            <person name="Zucker J."/>
            <person name="Coleman M.L."/>
            <person name="Rodrigue S."/>
            <person name="Chen F."/>
            <person name="Lapidus A."/>
            <person name="Ferriera S."/>
            <person name="Johnson J."/>
            <person name="Steglich C."/>
            <person name="Church G.M."/>
            <person name="Richardson P."/>
            <person name="Chisholm S.W."/>
        </authorList>
    </citation>
    <scope>NUCLEOTIDE SEQUENCE [LARGE SCALE GENOMIC DNA]</scope>
    <source>
        <strain evidence="2">NATL1A</strain>
    </source>
</reference>
<gene>
    <name evidence="1" type="ordered locus">NATL1_11331</name>
</gene>
<dbReference type="KEGG" id="pme:NATL1_11331"/>
<name>A2C2I1_PROM1</name>
<dbReference type="AlphaFoldDB" id="A2C2I1"/>
<accession>A2C2I1</accession>
<dbReference type="EMBL" id="CP000553">
    <property type="protein sequence ID" value="ABM75691.1"/>
    <property type="molecule type" value="Genomic_DNA"/>
</dbReference>
<dbReference type="eggNOG" id="ENOG5030R9H">
    <property type="taxonomic scope" value="Bacteria"/>
</dbReference>
<dbReference type="HOGENOM" id="CLU_187672_0_0_3"/>
<proteinExistence type="predicted"/>